<name>A0A418SHL6_9RHOB</name>
<sequence length="260" mass="28578">MPLTLSILDKTGVERARAEGPSEVVLVADLDYAPGDTILLTGAQPGSHLMLALDQGMAPALVYFVGPELRYPVPFGDDRIPYPPGLFRDARHRLWVREARAAEVGQRRNLALNPWDAASVSGVFPHGTANVETRGEAVFAARNALDGEAANHDHGVWPFTSWGINQDPEAALTLDFGREVVLDEIGLRLRADFPHDAWWQAASLVFSDGSEVTLDLKKTAETQYFALPPHKVTWLRLERLIKADDPSPFPALTQIEAWGV</sequence>
<evidence type="ECO:0000313" key="1">
    <source>
        <dbReference type="EMBL" id="QPM90453.1"/>
    </source>
</evidence>
<reference evidence="1 2" key="1">
    <citation type="submission" date="2020-08" db="EMBL/GenBank/DDBJ databases">
        <title>Genome sequence of Rhodobacteraceae bacterium Lw-13e.</title>
        <authorList>
            <person name="Poehlein A."/>
            <person name="Wolter L."/>
            <person name="Daniel R."/>
            <person name="Brinkhoff T."/>
        </authorList>
    </citation>
    <scope>NUCLEOTIDE SEQUENCE [LARGE SCALE GENOMIC DNA]</scope>
    <source>
        <strain evidence="1 2">Lw-13e</strain>
    </source>
</reference>
<dbReference type="KEGG" id="palw:PSAL_016920"/>
<protein>
    <submittedName>
        <fullName evidence="1">Uncharacterized protein</fullName>
    </submittedName>
</protein>
<accession>A0A418SHL6</accession>
<keyword evidence="2" id="KW-1185">Reference proteome</keyword>
<dbReference type="OrthoDB" id="5674083at2"/>
<gene>
    <name evidence="1" type="ORF">PSAL_016920</name>
</gene>
<dbReference type="EMBL" id="CP060436">
    <property type="protein sequence ID" value="QPM90453.1"/>
    <property type="molecule type" value="Genomic_DNA"/>
</dbReference>
<evidence type="ECO:0000313" key="2">
    <source>
        <dbReference type="Proteomes" id="UP000283786"/>
    </source>
</evidence>
<dbReference type="AlphaFoldDB" id="A0A418SHL6"/>
<dbReference type="Gene3D" id="2.60.120.260">
    <property type="entry name" value="Galactose-binding domain-like"/>
    <property type="match status" value="1"/>
</dbReference>
<proteinExistence type="predicted"/>
<organism evidence="1 2">
    <name type="scientific">Pseudooceanicola algae</name>
    <dbReference type="NCBI Taxonomy" id="1537215"/>
    <lineage>
        <taxon>Bacteria</taxon>
        <taxon>Pseudomonadati</taxon>
        <taxon>Pseudomonadota</taxon>
        <taxon>Alphaproteobacteria</taxon>
        <taxon>Rhodobacterales</taxon>
        <taxon>Paracoccaceae</taxon>
        <taxon>Pseudooceanicola</taxon>
    </lineage>
</organism>
<dbReference type="RefSeq" id="WP_119838985.1">
    <property type="nucleotide sequence ID" value="NZ_CP060436.1"/>
</dbReference>
<dbReference type="Proteomes" id="UP000283786">
    <property type="component" value="Chromosome"/>
</dbReference>